<proteinExistence type="predicted"/>
<reference evidence="2" key="1">
    <citation type="submission" date="2022-10" db="EMBL/GenBank/DDBJ databases">
        <title>Genome assembly of Pristionchus species.</title>
        <authorList>
            <person name="Yoshida K."/>
            <person name="Sommer R.J."/>
        </authorList>
    </citation>
    <scope>NUCLEOTIDE SEQUENCE [LARGE SCALE GENOMIC DNA]</scope>
    <source>
        <strain evidence="2">RS5460</strain>
    </source>
</reference>
<sequence length="171" mass="19525">AVQKAMIQIFGIPLDQDAGENLSYSSLYSIIEDFFTKLIVTQQLDEEATVASAQALGARHIDFVGKGFNASFWDIFMACLRDELHESMETYGDGDDHELTHAFEKTFAWVLYNMRSGFHDRKKKESEARIKLEAVAEEVKEKTVLERKPQPKKIIEKKKCAEEAPTRCRCS</sequence>
<feature type="non-terminal residue" evidence="1">
    <location>
        <position position="1"/>
    </location>
</feature>
<keyword evidence="2" id="KW-1185">Reference proteome</keyword>
<organism evidence="1 2">
    <name type="scientific">Pristionchus mayeri</name>
    <dbReference type="NCBI Taxonomy" id="1317129"/>
    <lineage>
        <taxon>Eukaryota</taxon>
        <taxon>Metazoa</taxon>
        <taxon>Ecdysozoa</taxon>
        <taxon>Nematoda</taxon>
        <taxon>Chromadorea</taxon>
        <taxon>Rhabditida</taxon>
        <taxon>Rhabditina</taxon>
        <taxon>Diplogasteromorpha</taxon>
        <taxon>Diplogasteroidea</taxon>
        <taxon>Neodiplogasteridae</taxon>
        <taxon>Pristionchus</taxon>
    </lineage>
</organism>
<dbReference type="AlphaFoldDB" id="A0AAN5D3W7"/>
<dbReference type="Gene3D" id="1.10.490.10">
    <property type="entry name" value="Globins"/>
    <property type="match status" value="1"/>
</dbReference>
<evidence type="ECO:0008006" key="3">
    <source>
        <dbReference type="Google" id="ProtNLM"/>
    </source>
</evidence>
<gene>
    <name evidence="1" type="ORF">PMAYCL1PPCAC_26288</name>
</gene>
<evidence type="ECO:0000313" key="2">
    <source>
        <dbReference type="Proteomes" id="UP001328107"/>
    </source>
</evidence>
<dbReference type="GO" id="GO:0020037">
    <property type="term" value="F:heme binding"/>
    <property type="evidence" value="ECO:0007669"/>
    <property type="project" value="InterPro"/>
</dbReference>
<dbReference type="EMBL" id="BTRK01000005">
    <property type="protein sequence ID" value="GMR56093.1"/>
    <property type="molecule type" value="Genomic_DNA"/>
</dbReference>
<dbReference type="InterPro" id="IPR012292">
    <property type="entry name" value="Globin/Proto"/>
</dbReference>
<dbReference type="Proteomes" id="UP001328107">
    <property type="component" value="Unassembled WGS sequence"/>
</dbReference>
<comment type="caution">
    <text evidence="1">The sequence shown here is derived from an EMBL/GenBank/DDBJ whole genome shotgun (WGS) entry which is preliminary data.</text>
</comment>
<dbReference type="GO" id="GO:0019825">
    <property type="term" value="F:oxygen binding"/>
    <property type="evidence" value="ECO:0007669"/>
    <property type="project" value="InterPro"/>
</dbReference>
<protein>
    <recommendedName>
        <fullName evidence="3">Globin family profile domain-containing protein</fullName>
    </recommendedName>
</protein>
<accession>A0AAN5D3W7</accession>
<evidence type="ECO:0000313" key="1">
    <source>
        <dbReference type="EMBL" id="GMR56093.1"/>
    </source>
</evidence>
<name>A0AAN5D3W7_9BILA</name>